<evidence type="ECO:0000313" key="1">
    <source>
        <dbReference type="EMBL" id="MCV2368885.1"/>
    </source>
</evidence>
<comment type="caution">
    <text evidence="1">The sequence shown here is derived from an EMBL/GenBank/DDBJ whole genome shotgun (WGS) entry which is preliminary data.</text>
</comment>
<reference evidence="1 2" key="1">
    <citation type="submission" date="2021-11" db="EMBL/GenBank/DDBJ databases">
        <authorList>
            <person name="Liang Q."/>
            <person name="Mou H."/>
            <person name="Liu Z."/>
        </authorList>
    </citation>
    <scope>NUCLEOTIDE SEQUENCE [LARGE SCALE GENOMIC DNA]</scope>
    <source>
        <strain evidence="1 2">CHU3</strain>
    </source>
</reference>
<dbReference type="Gene3D" id="3.40.50.150">
    <property type="entry name" value="Vaccinia Virus protein VP39"/>
    <property type="match status" value="1"/>
</dbReference>
<keyword evidence="2" id="KW-1185">Reference proteome</keyword>
<evidence type="ECO:0000313" key="2">
    <source>
        <dbReference type="Proteomes" id="UP001209701"/>
    </source>
</evidence>
<dbReference type="EMBL" id="JAJIRN010000005">
    <property type="protein sequence ID" value="MCV2368885.1"/>
    <property type="molecule type" value="Genomic_DNA"/>
</dbReference>
<keyword evidence="1" id="KW-0808">Transferase</keyword>
<dbReference type="PANTHER" id="PTHR43861">
    <property type="entry name" value="TRANS-ACONITATE 2-METHYLTRANSFERASE-RELATED"/>
    <property type="match status" value="1"/>
</dbReference>
<dbReference type="Pfam" id="PF13489">
    <property type="entry name" value="Methyltransf_23"/>
    <property type="match status" value="1"/>
</dbReference>
<proteinExistence type="predicted"/>
<accession>A0ABT2YFQ4</accession>
<dbReference type="InterPro" id="IPR029063">
    <property type="entry name" value="SAM-dependent_MTases_sf"/>
</dbReference>
<dbReference type="GO" id="GO:0032259">
    <property type="term" value="P:methylation"/>
    <property type="evidence" value="ECO:0007669"/>
    <property type="project" value="UniProtKB-KW"/>
</dbReference>
<sequence>MYEDKQAWYFNFVRRDIETLLPARAERVLEIGCAAGATLNWLKESGRAGHTTGIEPMADAASVARGRVDRVLEGPAEALLSQLPAESFDLVLCLDVLEHLVDPWVVMQQLRGLVRAGGTVIVSLPNVRNHRVVLPLLLAGRFEYQEAGIMDRTHLRFFSRQGALDLLEHAGFKVTAEASTGLRRGDRDFWRNLFTGGLLAPLFISQHLLRGIRSAA</sequence>
<organism evidence="1 2">
    <name type="scientific">Roseateles oligotrophus</name>
    <dbReference type="NCBI Taxonomy" id="1769250"/>
    <lineage>
        <taxon>Bacteria</taxon>
        <taxon>Pseudomonadati</taxon>
        <taxon>Pseudomonadota</taxon>
        <taxon>Betaproteobacteria</taxon>
        <taxon>Burkholderiales</taxon>
        <taxon>Sphaerotilaceae</taxon>
        <taxon>Roseateles</taxon>
    </lineage>
</organism>
<name>A0ABT2YFQ4_9BURK</name>
<protein>
    <submittedName>
        <fullName evidence="1">Class I SAM-dependent methyltransferase</fullName>
    </submittedName>
</protein>
<dbReference type="GO" id="GO:0008168">
    <property type="term" value="F:methyltransferase activity"/>
    <property type="evidence" value="ECO:0007669"/>
    <property type="project" value="UniProtKB-KW"/>
</dbReference>
<dbReference type="CDD" id="cd02440">
    <property type="entry name" value="AdoMet_MTases"/>
    <property type="match status" value="1"/>
</dbReference>
<dbReference type="RefSeq" id="WP_263571479.1">
    <property type="nucleotide sequence ID" value="NZ_JAJIRN010000005.1"/>
</dbReference>
<keyword evidence="1" id="KW-0489">Methyltransferase</keyword>
<gene>
    <name evidence="1" type="ORF">LNV07_12410</name>
</gene>
<dbReference type="SUPFAM" id="SSF53335">
    <property type="entry name" value="S-adenosyl-L-methionine-dependent methyltransferases"/>
    <property type="match status" value="1"/>
</dbReference>
<dbReference type="Proteomes" id="UP001209701">
    <property type="component" value="Unassembled WGS sequence"/>
</dbReference>